<accession>A0A918RCV4</accession>
<dbReference type="PRINTS" id="PR00081">
    <property type="entry name" value="GDHRDH"/>
</dbReference>
<dbReference type="Proteomes" id="UP000634139">
    <property type="component" value="Unassembled WGS sequence"/>
</dbReference>
<organism evidence="2 3">
    <name type="scientific">Novosphingobium arvoryzae</name>
    <dbReference type="NCBI Taxonomy" id="1256514"/>
    <lineage>
        <taxon>Bacteria</taxon>
        <taxon>Pseudomonadati</taxon>
        <taxon>Pseudomonadota</taxon>
        <taxon>Alphaproteobacteria</taxon>
        <taxon>Sphingomonadales</taxon>
        <taxon>Sphingomonadaceae</taxon>
        <taxon>Novosphingobium</taxon>
    </lineage>
</organism>
<dbReference type="EMBL" id="BMZD01000002">
    <property type="protein sequence ID" value="GGZ93219.1"/>
    <property type="molecule type" value="Genomic_DNA"/>
</dbReference>
<gene>
    <name evidence="2" type="ORF">GCM10011617_11270</name>
</gene>
<reference evidence="2" key="2">
    <citation type="submission" date="2020-09" db="EMBL/GenBank/DDBJ databases">
        <authorList>
            <person name="Sun Q."/>
            <person name="Kim S."/>
        </authorList>
    </citation>
    <scope>NUCLEOTIDE SEQUENCE</scope>
    <source>
        <strain evidence="2">KCTC 32422</strain>
    </source>
</reference>
<dbReference type="InterPro" id="IPR036291">
    <property type="entry name" value="NAD(P)-bd_dom_sf"/>
</dbReference>
<comment type="similarity">
    <text evidence="1">Belongs to the short-chain dehydrogenases/reductases (SDR) family.</text>
</comment>
<dbReference type="AlphaFoldDB" id="A0A918RCV4"/>
<dbReference type="GO" id="GO:0030497">
    <property type="term" value="P:fatty acid elongation"/>
    <property type="evidence" value="ECO:0007669"/>
    <property type="project" value="TreeGrafter"/>
</dbReference>
<comment type="caution">
    <text evidence="2">The sequence shown here is derived from an EMBL/GenBank/DDBJ whole genome shotgun (WGS) entry which is preliminary data.</text>
</comment>
<dbReference type="CDD" id="cd05233">
    <property type="entry name" value="SDR_c"/>
    <property type="match status" value="1"/>
</dbReference>
<evidence type="ECO:0000313" key="3">
    <source>
        <dbReference type="Proteomes" id="UP000634139"/>
    </source>
</evidence>
<dbReference type="PANTHER" id="PTHR42760:SF40">
    <property type="entry name" value="3-OXOACYL-[ACYL-CARRIER-PROTEIN] REDUCTASE, CHLOROPLASTIC"/>
    <property type="match status" value="1"/>
</dbReference>
<name>A0A918RCV4_9SPHN</name>
<dbReference type="PRINTS" id="PR00080">
    <property type="entry name" value="SDRFAMILY"/>
</dbReference>
<dbReference type="GO" id="GO:0016616">
    <property type="term" value="F:oxidoreductase activity, acting on the CH-OH group of donors, NAD or NADP as acceptor"/>
    <property type="evidence" value="ECO:0007669"/>
    <property type="project" value="TreeGrafter"/>
</dbReference>
<evidence type="ECO:0000256" key="1">
    <source>
        <dbReference type="ARBA" id="ARBA00006484"/>
    </source>
</evidence>
<dbReference type="SUPFAM" id="SSF51735">
    <property type="entry name" value="NAD(P)-binding Rossmann-fold domains"/>
    <property type="match status" value="1"/>
</dbReference>
<reference evidence="2" key="1">
    <citation type="journal article" date="2014" name="Int. J. Syst. Evol. Microbiol.">
        <title>Complete genome sequence of Corynebacterium casei LMG S-19264T (=DSM 44701T), isolated from a smear-ripened cheese.</title>
        <authorList>
            <consortium name="US DOE Joint Genome Institute (JGI-PGF)"/>
            <person name="Walter F."/>
            <person name="Albersmeier A."/>
            <person name="Kalinowski J."/>
            <person name="Ruckert C."/>
        </authorList>
    </citation>
    <scope>NUCLEOTIDE SEQUENCE</scope>
    <source>
        <strain evidence="2">KCTC 32422</strain>
    </source>
</reference>
<sequence length="248" mass="24843">MDFTGRHVVITGASTGIGRATADRIAALGGRVTLIARRAALLEDACAQLGASAQWAAADVGDKAQLLAALDSAAAQNGPIDALFLNAGTGGAFAPVQDYADAVFDAVLAVNLKSPFWAIAHVLPGMVERGRGSILVTGSLASERGMAGNVGYVASKHAVLGLARAVALEAAPHGVRCNCIVPGFIETPMLDALPPDALATMAAATPQGRTGKAGELADVAAFLLSDAASHVTGQSLAVDGGVLGTLRI</sequence>
<evidence type="ECO:0000313" key="2">
    <source>
        <dbReference type="EMBL" id="GGZ93219.1"/>
    </source>
</evidence>
<dbReference type="FunFam" id="3.40.50.720:FF:000084">
    <property type="entry name" value="Short-chain dehydrogenase reductase"/>
    <property type="match status" value="1"/>
</dbReference>
<protein>
    <submittedName>
        <fullName evidence="2">Oxidoreductase</fullName>
    </submittedName>
</protein>
<dbReference type="InterPro" id="IPR020904">
    <property type="entry name" value="Sc_DH/Rdtase_CS"/>
</dbReference>
<dbReference type="RefSeq" id="WP_189539443.1">
    <property type="nucleotide sequence ID" value="NZ_BMZD01000002.1"/>
</dbReference>
<dbReference type="PROSITE" id="PS00061">
    <property type="entry name" value="ADH_SHORT"/>
    <property type="match status" value="1"/>
</dbReference>
<dbReference type="Gene3D" id="3.40.50.720">
    <property type="entry name" value="NAD(P)-binding Rossmann-like Domain"/>
    <property type="match status" value="1"/>
</dbReference>
<dbReference type="InterPro" id="IPR002347">
    <property type="entry name" value="SDR_fam"/>
</dbReference>
<dbReference type="Pfam" id="PF13561">
    <property type="entry name" value="adh_short_C2"/>
    <property type="match status" value="1"/>
</dbReference>
<dbReference type="PANTHER" id="PTHR42760">
    <property type="entry name" value="SHORT-CHAIN DEHYDROGENASES/REDUCTASES FAMILY MEMBER"/>
    <property type="match status" value="1"/>
</dbReference>
<keyword evidence="3" id="KW-1185">Reference proteome</keyword>
<proteinExistence type="inferred from homology"/>